<dbReference type="EMBL" id="RHHN01000089">
    <property type="protein sequence ID" value="RNB48121.1"/>
    <property type="molecule type" value="Genomic_DNA"/>
</dbReference>
<dbReference type="RefSeq" id="WP_005836508.1">
    <property type="nucleotide sequence ID" value="NZ_BJOD01000008.1"/>
</dbReference>
<proteinExistence type="predicted"/>
<dbReference type="InterPro" id="IPR011006">
    <property type="entry name" value="CheY-like_superfamily"/>
</dbReference>
<dbReference type="PROSITE" id="PS50110">
    <property type="entry name" value="RESPONSE_REGULATORY"/>
    <property type="match status" value="1"/>
</dbReference>
<organism evidence="4 5">
    <name type="scientific">Brevibacillus agri</name>
    <dbReference type="NCBI Taxonomy" id="51101"/>
    <lineage>
        <taxon>Bacteria</taxon>
        <taxon>Bacillati</taxon>
        <taxon>Bacillota</taxon>
        <taxon>Bacilli</taxon>
        <taxon>Bacillales</taxon>
        <taxon>Paenibacillaceae</taxon>
        <taxon>Brevibacillus</taxon>
    </lineage>
</organism>
<dbReference type="Proteomes" id="UP000276178">
    <property type="component" value="Unassembled WGS sequence"/>
</dbReference>
<dbReference type="InterPro" id="IPR001789">
    <property type="entry name" value="Sig_transdc_resp-reg_receiver"/>
</dbReference>
<protein>
    <submittedName>
        <fullName evidence="4">Response regulator</fullName>
    </submittedName>
</protein>
<accession>A0A3M8AAP6</accession>
<keyword evidence="6" id="KW-1185">Reference proteome</keyword>
<evidence type="ECO:0000313" key="4">
    <source>
        <dbReference type="EMBL" id="RNB48121.1"/>
    </source>
</evidence>
<keyword evidence="1" id="KW-0597">Phosphoprotein</keyword>
<reference evidence="3 6" key="2">
    <citation type="submission" date="2019-06" db="EMBL/GenBank/DDBJ databases">
        <title>Whole genome shotgun sequence of Brevibacillus agri NBRC 15538.</title>
        <authorList>
            <person name="Hosoyama A."/>
            <person name="Uohara A."/>
            <person name="Ohji S."/>
            <person name="Ichikawa N."/>
        </authorList>
    </citation>
    <scope>NUCLEOTIDE SEQUENCE [LARGE SCALE GENOMIC DNA]</scope>
    <source>
        <strain evidence="3 6">NBRC 15538</strain>
    </source>
</reference>
<dbReference type="PANTHER" id="PTHR43367:SF1">
    <property type="entry name" value="TWO-COMPONENT RESPONSE REGULATOR-LIKE APRR6-RELATED"/>
    <property type="match status" value="1"/>
</dbReference>
<dbReference type="OrthoDB" id="9780153at2"/>
<dbReference type="GO" id="GO:0000160">
    <property type="term" value="P:phosphorelay signal transduction system"/>
    <property type="evidence" value="ECO:0007669"/>
    <property type="project" value="InterPro"/>
</dbReference>
<dbReference type="SUPFAM" id="SSF52172">
    <property type="entry name" value="CheY-like"/>
    <property type="match status" value="1"/>
</dbReference>
<dbReference type="Proteomes" id="UP000317180">
    <property type="component" value="Unassembled WGS sequence"/>
</dbReference>
<comment type="caution">
    <text evidence="4">The sequence shown here is derived from an EMBL/GenBank/DDBJ whole genome shotgun (WGS) entry which is preliminary data.</text>
</comment>
<dbReference type="Pfam" id="PF00072">
    <property type="entry name" value="Response_reg"/>
    <property type="match status" value="1"/>
</dbReference>
<evidence type="ECO:0000256" key="1">
    <source>
        <dbReference type="PROSITE-ProRule" id="PRU00169"/>
    </source>
</evidence>
<feature type="domain" description="Response regulatory" evidence="2">
    <location>
        <begin position="6"/>
        <end position="120"/>
    </location>
</feature>
<sequence length="129" mass="14399">MRHRYRIIIIDDDPITRMDLVEMLQEQGYNVVADGKNGEEAVSLTQLWDPHLIIMDVKMPVMDGLTATGIIKGQSDASILLLTAYSQKDLVAKAKTKGVCAYLVKPVMEEELLPAVETILLEKQSSLEK</sequence>
<evidence type="ECO:0000313" key="3">
    <source>
        <dbReference type="EMBL" id="GED24773.1"/>
    </source>
</evidence>
<name>A0A3M8AAP6_9BACL</name>
<reference evidence="4 5" key="1">
    <citation type="submission" date="2018-10" db="EMBL/GenBank/DDBJ databases">
        <title>Phylogenomics of Brevibacillus.</title>
        <authorList>
            <person name="Dunlap C."/>
        </authorList>
    </citation>
    <scope>NUCLEOTIDE SEQUENCE [LARGE SCALE GENOMIC DNA]</scope>
    <source>
        <strain evidence="4 5">NRRL NRS 1219</strain>
    </source>
</reference>
<dbReference type="EMBL" id="BJOD01000008">
    <property type="protein sequence ID" value="GED24773.1"/>
    <property type="molecule type" value="Genomic_DNA"/>
</dbReference>
<dbReference type="Gene3D" id="3.40.50.2300">
    <property type="match status" value="1"/>
</dbReference>
<evidence type="ECO:0000313" key="6">
    <source>
        <dbReference type="Proteomes" id="UP000317180"/>
    </source>
</evidence>
<gene>
    <name evidence="3" type="ORF">BAG01nite_08750</name>
    <name evidence="4" type="ORF">EB820_23860</name>
</gene>
<dbReference type="GeneID" id="82811786"/>
<dbReference type="SMART" id="SM00448">
    <property type="entry name" value="REC"/>
    <property type="match status" value="1"/>
</dbReference>
<feature type="modified residue" description="4-aspartylphosphate" evidence="1">
    <location>
        <position position="56"/>
    </location>
</feature>
<evidence type="ECO:0000259" key="2">
    <source>
        <dbReference type="PROSITE" id="PS50110"/>
    </source>
</evidence>
<evidence type="ECO:0000313" key="5">
    <source>
        <dbReference type="Proteomes" id="UP000276178"/>
    </source>
</evidence>
<dbReference type="AlphaFoldDB" id="A0A3M8AAP6"/>
<dbReference type="PANTHER" id="PTHR43367">
    <property type="match status" value="1"/>
</dbReference>